<dbReference type="Gene3D" id="3.40.395.10">
    <property type="entry name" value="Adenoviral Proteinase, Chain A"/>
    <property type="match status" value="1"/>
</dbReference>
<accession>A0A9W9ZSS1</accession>
<feature type="coiled-coil region" evidence="1">
    <location>
        <begin position="447"/>
        <end position="474"/>
    </location>
</feature>
<organism evidence="3 4">
    <name type="scientific">Desmophyllum pertusum</name>
    <dbReference type="NCBI Taxonomy" id="174260"/>
    <lineage>
        <taxon>Eukaryota</taxon>
        <taxon>Metazoa</taxon>
        <taxon>Cnidaria</taxon>
        <taxon>Anthozoa</taxon>
        <taxon>Hexacorallia</taxon>
        <taxon>Scleractinia</taxon>
        <taxon>Caryophylliina</taxon>
        <taxon>Caryophylliidae</taxon>
        <taxon>Desmophyllum</taxon>
    </lineage>
</organism>
<reference evidence="3" key="1">
    <citation type="submission" date="2023-01" db="EMBL/GenBank/DDBJ databases">
        <title>Genome assembly of the deep-sea coral Lophelia pertusa.</title>
        <authorList>
            <person name="Herrera S."/>
            <person name="Cordes E."/>
        </authorList>
    </citation>
    <scope>NUCLEOTIDE SEQUENCE</scope>
    <source>
        <strain evidence="3">USNM1676648</strain>
        <tissue evidence="3">Polyp</tissue>
    </source>
</reference>
<dbReference type="EMBL" id="MU825874">
    <property type="protein sequence ID" value="KAJ7387217.1"/>
    <property type="molecule type" value="Genomic_DNA"/>
</dbReference>
<sequence length="1393" mass="155605">MEDSSGGEANGRLLQRVLSASLDPKKSWFALNATLCGGKPSRFCSLGYAEKFPDEYRQVELDGLLGDNGVPASASWFSAASRRTEKVYVASAFGLVLGLLRQKSLDGVPFINSDEFQMIVAWINAINISSFPPTPPSTPSPNCAPFLQHQEVSPKSEKQGTPTPPSTPPTPPSTPPTPPSTPSPPKSEKQGSFPPTPPSTPSPPKPNCAPKSEKRQRTLYELKANEDLSPAFKKRKFEVTGVCERNGESLSTVFGECCALTGKAGRDAREVFTTVFDSLVQEKGVRVAFSKLLSEEAWDERVRSMRVPDWVYLLFKLKSRISDSAWQDLTNLTKLGRTGKKSDVAIILLKNNIAALRKGLFDVTRSLVSIERLPSEVPGYEVNLKNVTIWIIRDMRLHGPVPDEIELDLKIDGRPFFGKDQVTVGAVALDAKHRSSQSAKSVYPLSIANCKEKRENLRKLLVNLNKCKEEIKRNGIWVDGKHYRVRFKVTLDYKGLLLLLAKVGDEDFLLGGQGLMVEFCIFCLALRACDCDLGRHEVCLEHFLQVKANIGSFKGLRDDLTCILDEDLSSMCLCALHCEMRNTEQMLKSVGLLAYEIGSLPECNEQLSKYGPENFKADRLTVKLRPGQQTAPGRNNISFASCSGSTERQILSAIEDIVDKSLPSSKLTAHFQDTEAAKLCILNKISFCEARQKYYSEMLESGIFVRDFGTRLEEIKLESSDVAKEIERQKAIWHEKGKEIESRFQEVYKPTKPASKVRKGRKGIKQLQREENKELSFYAGTLTKQFLTKACSLWKEIAIITRDSEFDKDEEHLIDIFDVKCKEWGFLLLEMFGTSLGTGDYGHLTIEHVPMLFRSHRSLHHLSNQGFEAAHKLQRQLYARATSHDSSGNTASLDQILAHLYTEMFLDMRVSFREASRCIASGEPFYYRGCGWRPKQMEWTNEDKTWIKSMNNLFDNLFGPDYCQYEYSQTKHCVLVPGQLPVTLYDHDEWEKNLVSVAGEEVEEDGSTADHVSVAGEEDESTANHVSVAGEEVEEDESIVSESADASHPKAKDSTENVNSVQASVFDLNIVRNLTRAEIAAINLPKVVFIAKKDVLAQMTEVDTSDPTLATQRPSEATVQHALSLLATATTTGNNSVAVESDDEGNEVTVTVTIGKLGTYTRKSLQVFQRMCKLSSEATRINDERRWLSQTSATDVTKLLEESKPTSVIYLPSFSQLWAKQGVEYFKHKVIPFFDNCPAENATCILTPVHFESPQHWGLLCFDVTTKTVYFDDGLKILPPSDTLSVVQNMLGGFKALSHDTIEQEDHWNNSSLRLPLPRINMPIQTESGIGAGSCGVGVILAIRDIVASRNCLPSFNWTFDNMANLRKELMALILQWRSEENHPFLSAQSMND</sequence>
<feature type="region of interest" description="Disordered" evidence="2">
    <location>
        <begin position="1001"/>
        <end position="1056"/>
    </location>
</feature>
<protein>
    <recommendedName>
        <fullName evidence="5">Ubiquitin-like protease family profile domain-containing protein</fullName>
    </recommendedName>
</protein>
<evidence type="ECO:0000313" key="4">
    <source>
        <dbReference type="Proteomes" id="UP001163046"/>
    </source>
</evidence>
<dbReference type="InterPro" id="IPR038765">
    <property type="entry name" value="Papain-like_cys_pep_sf"/>
</dbReference>
<evidence type="ECO:0000256" key="2">
    <source>
        <dbReference type="SAM" id="MobiDB-lite"/>
    </source>
</evidence>
<gene>
    <name evidence="3" type="ORF">OS493_004188</name>
</gene>
<evidence type="ECO:0008006" key="5">
    <source>
        <dbReference type="Google" id="ProtNLM"/>
    </source>
</evidence>
<feature type="region of interest" description="Disordered" evidence="2">
    <location>
        <begin position="133"/>
        <end position="215"/>
    </location>
</feature>
<comment type="caution">
    <text evidence="3">The sequence shown here is derived from an EMBL/GenBank/DDBJ whole genome shotgun (WGS) entry which is preliminary data.</text>
</comment>
<feature type="compositionally biased region" description="Pro residues" evidence="2">
    <location>
        <begin position="194"/>
        <end position="207"/>
    </location>
</feature>
<dbReference type="OrthoDB" id="5964358at2759"/>
<evidence type="ECO:0000313" key="3">
    <source>
        <dbReference type="EMBL" id="KAJ7387217.1"/>
    </source>
</evidence>
<feature type="compositionally biased region" description="Pro residues" evidence="2">
    <location>
        <begin position="162"/>
        <end position="185"/>
    </location>
</feature>
<feature type="compositionally biased region" description="Basic and acidic residues" evidence="2">
    <location>
        <begin position="1045"/>
        <end position="1055"/>
    </location>
</feature>
<dbReference type="Proteomes" id="UP001163046">
    <property type="component" value="Unassembled WGS sequence"/>
</dbReference>
<evidence type="ECO:0000256" key="1">
    <source>
        <dbReference type="SAM" id="Coils"/>
    </source>
</evidence>
<proteinExistence type="predicted"/>
<name>A0A9W9ZSS1_9CNID</name>
<keyword evidence="1" id="KW-0175">Coiled coil</keyword>
<keyword evidence="4" id="KW-1185">Reference proteome</keyword>
<dbReference type="SUPFAM" id="SSF54001">
    <property type="entry name" value="Cysteine proteinases"/>
    <property type="match status" value="1"/>
</dbReference>